<evidence type="ECO:0000256" key="6">
    <source>
        <dbReference type="ARBA" id="ARBA00023136"/>
    </source>
</evidence>
<dbReference type="Proteomes" id="UP001209083">
    <property type="component" value="Chromosome"/>
</dbReference>
<proteinExistence type="inferred from homology"/>
<keyword evidence="6 8" id="KW-0472">Membrane</keyword>
<evidence type="ECO:0000256" key="8">
    <source>
        <dbReference type="SAM" id="Phobius"/>
    </source>
</evidence>
<evidence type="ECO:0000256" key="1">
    <source>
        <dbReference type="ARBA" id="ARBA00004651"/>
    </source>
</evidence>
<dbReference type="InterPro" id="IPR045324">
    <property type="entry name" value="Small_multidrug_res"/>
</dbReference>
<keyword evidence="10" id="KW-1185">Reference proteome</keyword>
<dbReference type="InterPro" id="IPR037185">
    <property type="entry name" value="EmrE-like"/>
</dbReference>
<feature type="transmembrane region" description="Helical" evidence="8">
    <location>
        <begin position="56"/>
        <end position="78"/>
    </location>
</feature>
<gene>
    <name evidence="9" type="ORF">LWF01_18270</name>
</gene>
<keyword evidence="2" id="KW-0813">Transport</keyword>
<evidence type="ECO:0000256" key="3">
    <source>
        <dbReference type="ARBA" id="ARBA00022475"/>
    </source>
</evidence>
<keyword evidence="5 8" id="KW-1133">Transmembrane helix</keyword>
<dbReference type="PANTHER" id="PTHR30561:SF1">
    <property type="entry name" value="MULTIDRUG TRANSPORTER EMRE"/>
    <property type="match status" value="1"/>
</dbReference>
<evidence type="ECO:0000256" key="5">
    <source>
        <dbReference type="ARBA" id="ARBA00022989"/>
    </source>
</evidence>
<sequence length="116" mass="12005">MKKWLFLVGAILLEVTGSLSLKGALDAPGLYAPVVIGYISSFLALFMSLRNGMALGVGYGIWGASGVALTAIMSMVIYGEPITLLMGIGIIVVMAGVLLVELGSQAAQKKEEEASA</sequence>
<keyword evidence="4 7" id="KW-0812">Transmembrane</keyword>
<dbReference type="Pfam" id="PF00893">
    <property type="entry name" value="Multi_Drug_Res"/>
    <property type="match status" value="1"/>
</dbReference>
<protein>
    <submittedName>
        <fullName evidence="9">SMR family transporter</fullName>
    </submittedName>
</protein>
<feature type="transmembrane region" description="Helical" evidence="8">
    <location>
        <begin position="30"/>
        <end position="49"/>
    </location>
</feature>
<name>A0ABY8QSM2_9MICO</name>
<dbReference type="SUPFAM" id="SSF103481">
    <property type="entry name" value="Multidrug resistance efflux transporter EmrE"/>
    <property type="match status" value="1"/>
</dbReference>
<comment type="subcellular location">
    <subcellularLocation>
        <location evidence="1 7">Cell membrane</location>
        <topology evidence="1 7">Multi-pass membrane protein</topology>
    </subcellularLocation>
</comment>
<evidence type="ECO:0000256" key="2">
    <source>
        <dbReference type="ARBA" id="ARBA00022448"/>
    </source>
</evidence>
<evidence type="ECO:0000256" key="7">
    <source>
        <dbReference type="RuleBase" id="RU003942"/>
    </source>
</evidence>
<accession>A0ABY8QSM2</accession>
<dbReference type="PANTHER" id="PTHR30561">
    <property type="entry name" value="SMR FAMILY PROTON-DEPENDENT DRUG EFFLUX TRANSPORTER SUGE"/>
    <property type="match status" value="1"/>
</dbReference>
<keyword evidence="3" id="KW-1003">Cell membrane</keyword>
<feature type="transmembrane region" description="Helical" evidence="8">
    <location>
        <begin position="84"/>
        <end position="102"/>
    </location>
</feature>
<dbReference type="Gene3D" id="1.10.3730.20">
    <property type="match status" value="1"/>
</dbReference>
<dbReference type="EMBL" id="CP090958">
    <property type="protein sequence ID" value="WGW12004.1"/>
    <property type="molecule type" value="Genomic_DNA"/>
</dbReference>
<dbReference type="RefSeq" id="WP_349638800.1">
    <property type="nucleotide sequence ID" value="NZ_CP090958.1"/>
</dbReference>
<organism evidence="9 10">
    <name type="scientific">Saxibacter everestensis</name>
    <dbReference type="NCBI Taxonomy" id="2909229"/>
    <lineage>
        <taxon>Bacteria</taxon>
        <taxon>Bacillati</taxon>
        <taxon>Actinomycetota</taxon>
        <taxon>Actinomycetes</taxon>
        <taxon>Micrococcales</taxon>
        <taxon>Brevibacteriaceae</taxon>
        <taxon>Saxibacter</taxon>
    </lineage>
</organism>
<dbReference type="InterPro" id="IPR000390">
    <property type="entry name" value="Small_drug/metabolite_transptr"/>
</dbReference>
<evidence type="ECO:0000313" key="10">
    <source>
        <dbReference type="Proteomes" id="UP001209083"/>
    </source>
</evidence>
<evidence type="ECO:0000256" key="4">
    <source>
        <dbReference type="ARBA" id="ARBA00022692"/>
    </source>
</evidence>
<comment type="similarity">
    <text evidence="7">Belongs to the drug/metabolite transporter (DMT) superfamily. Small multidrug resistance (SMR) (TC 2.A.7.1) family.</text>
</comment>
<evidence type="ECO:0000313" key="9">
    <source>
        <dbReference type="EMBL" id="WGW12004.1"/>
    </source>
</evidence>
<reference evidence="9 10" key="1">
    <citation type="submission" date="2023-05" db="EMBL/GenBank/DDBJ databases">
        <title>Lithophilousrod everest ZFBP1038 complete genpme.</title>
        <authorList>
            <person name="Tian M."/>
        </authorList>
    </citation>
    <scope>NUCLEOTIDE SEQUENCE [LARGE SCALE GENOMIC DNA]</scope>
    <source>
        <strain evidence="9 10">ZFBP1038</strain>
    </source>
</reference>